<dbReference type="GO" id="GO:0003824">
    <property type="term" value="F:catalytic activity"/>
    <property type="evidence" value="ECO:0007669"/>
    <property type="project" value="UniProtKB-ARBA"/>
</dbReference>
<organism evidence="2 3">
    <name type="scientific">Brucella cytisi</name>
    <dbReference type="NCBI Taxonomy" id="407152"/>
    <lineage>
        <taxon>Bacteria</taxon>
        <taxon>Pseudomonadati</taxon>
        <taxon>Pseudomonadota</taxon>
        <taxon>Alphaproteobacteria</taxon>
        <taxon>Hyphomicrobiales</taxon>
        <taxon>Brucellaceae</taxon>
        <taxon>Brucella/Ochrobactrum group</taxon>
        <taxon>Brucella</taxon>
    </lineage>
</organism>
<protein>
    <submittedName>
        <fullName evidence="2">Siderophore-iron reductase FhuF</fullName>
    </submittedName>
</protein>
<dbReference type="Pfam" id="PF06276">
    <property type="entry name" value="FhuF"/>
    <property type="match status" value="1"/>
</dbReference>
<sequence>MVSADTRNEALQALRPQGLRALFHGDNAWCADSMMLSCEMTDSMPLSEFLYGPLLTKTLHQCAAAYPDADLRTVSSFWSLYYFSLLVIPYICARQSGVALPVELENMTIAINDQGLPRSFGLPHEGQACDAPDVMTVISHVAKSHLNTVVRVLKDRTGISSKLAWNNAAVYIDYAVNSAAENHCRDGWPCRPLFETQIFDDGTRNPFFGCLRQETDHGANLCRRKICCLRYKLPGVAGCGELCALPELRKQ</sequence>
<accession>A0A1J6HCP6</accession>
<dbReference type="NCBIfam" id="TIGR03951">
    <property type="entry name" value="Fe_III_red_FhuF"/>
    <property type="match status" value="1"/>
</dbReference>
<dbReference type="InterPro" id="IPR022770">
    <property type="entry name" value="IucA/IucC-like_C"/>
</dbReference>
<feature type="domain" description="Aerobactin siderophore biosynthesis IucA/IucC-like C-terminal" evidence="1">
    <location>
        <begin position="76"/>
        <end position="214"/>
    </location>
</feature>
<evidence type="ECO:0000313" key="2">
    <source>
        <dbReference type="EMBL" id="OIS90361.1"/>
    </source>
</evidence>
<dbReference type="EMBL" id="MOEC01000056">
    <property type="protein sequence ID" value="OIS90361.1"/>
    <property type="molecule type" value="Genomic_DNA"/>
</dbReference>
<dbReference type="PRINTS" id="PR01714">
    <property type="entry name" value="2FE2SRDCTASE"/>
</dbReference>
<comment type="caution">
    <text evidence="2">The sequence shown here is derived from an EMBL/GenBank/DDBJ whole genome shotgun (WGS) entry which is preliminary data.</text>
</comment>
<dbReference type="AlphaFoldDB" id="A0A1J6HCP6"/>
<reference evidence="2 3" key="1">
    <citation type="submission" date="2016-10" db="EMBL/GenBank/DDBJ databases">
        <title>The Draft Genome Sequence of the Potato Rhizosphere Bacteria Ochrobactrum sp. IPA7.2.</title>
        <authorList>
            <person name="Gogoleva N.E."/>
            <person name="Khlopko Y.A."/>
            <person name="Burygin G.L."/>
            <person name="Plotnikov A.O."/>
        </authorList>
    </citation>
    <scope>NUCLEOTIDE SEQUENCE [LARGE SCALE GENOMIC DNA]</scope>
    <source>
        <strain evidence="2 3">IPA7.2</strain>
    </source>
</reference>
<evidence type="ECO:0000259" key="1">
    <source>
        <dbReference type="Pfam" id="PF06276"/>
    </source>
</evidence>
<dbReference type="Proteomes" id="UP000182985">
    <property type="component" value="Unassembled WGS sequence"/>
</dbReference>
<evidence type="ECO:0000313" key="3">
    <source>
        <dbReference type="Proteomes" id="UP000182985"/>
    </source>
</evidence>
<gene>
    <name evidence="2" type="ORF">BLA27_27190</name>
</gene>
<dbReference type="OrthoDB" id="8993954at2"/>
<dbReference type="InterPro" id="IPR008090">
    <property type="entry name" value="Fe_iron_reduct"/>
</dbReference>
<keyword evidence="3" id="KW-1185">Reference proteome</keyword>
<proteinExistence type="predicted"/>
<name>A0A1J6HCP6_9HYPH</name>